<dbReference type="PROSITE" id="PS50931">
    <property type="entry name" value="HTH_LYSR"/>
    <property type="match status" value="1"/>
</dbReference>
<dbReference type="GO" id="GO:0006351">
    <property type="term" value="P:DNA-templated transcription"/>
    <property type="evidence" value="ECO:0007669"/>
    <property type="project" value="TreeGrafter"/>
</dbReference>
<dbReference type="CDD" id="cd08473">
    <property type="entry name" value="PBP2_CrgA_like_4"/>
    <property type="match status" value="1"/>
</dbReference>
<dbReference type="PANTHER" id="PTHR30537">
    <property type="entry name" value="HTH-TYPE TRANSCRIPTIONAL REGULATOR"/>
    <property type="match status" value="1"/>
</dbReference>
<evidence type="ECO:0000256" key="3">
    <source>
        <dbReference type="ARBA" id="ARBA00023125"/>
    </source>
</evidence>
<dbReference type="InterPro" id="IPR000847">
    <property type="entry name" value="LysR_HTH_N"/>
</dbReference>
<evidence type="ECO:0000256" key="2">
    <source>
        <dbReference type="ARBA" id="ARBA00023015"/>
    </source>
</evidence>
<dbReference type="Proteomes" id="UP000655994">
    <property type="component" value="Unassembled WGS sequence"/>
</dbReference>
<dbReference type="Gene3D" id="1.10.10.10">
    <property type="entry name" value="Winged helix-like DNA-binding domain superfamily/Winged helix DNA-binding domain"/>
    <property type="match status" value="1"/>
</dbReference>
<dbReference type="Proteomes" id="UP000621390">
    <property type="component" value="Unassembled WGS sequence"/>
</dbReference>
<comment type="caution">
    <text evidence="7">The sequence shown here is derived from an EMBL/GenBank/DDBJ whole genome shotgun (WGS) entry which is preliminary data.</text>
</comment>
<dbReference type="InterPro" id="IPR036388">
    <property type="entry name" value="WH-like_DNA-bd_sf"/>
</dbReference>
<dbReference type="SUPFAM" id="SSF46785">
    <property type="entry name" value="Winged helix' DNA-binding domain"/>
    <property type="match status" value="1"/>
</dbReference>
<dbReference type="Pfam" id="PF00126">
    <property type="entry name" value="HTH_1"/>
    <property type="match status" value="1"/>
</dbReference>
<dbReference type="InterPro" id="IPR036390">
    <property type="entry name" value="WH_DNA-bd_sf"/>
</dbReference>
<gene>
    <name evidence="6" type="ORF">JHC10_11055</name>
    <name evidence="7" type="ORF">JHC11_13170</name>
</gene>
<dbReference type="InterPro" id="IPR005119">
    <property type="entry name" value="LysR_subst-bd"/>
</dbReference>
<reference evidence="7 9" key="1">
    <citation type="submission" date="2020-09" db="EMBL/GenBank/DDBJ databases">
        <title>Draft Genomes of Bacterial Isolates from North Pond Shallow Sediments.</title>
        <authorList>
            <person name="Kiel Reese B."/>
            <person name="Mullis M."/>
            <person name="Weisend R.E."/>
        </authorList>
    </citation>
    <scope>NUCLEOTIDE SEQUENCE</scope>
    <source>
        <strain evidence="7">KJE-2</strain>
        <strain evidence="6 9">KJE-3</strain>
    </source>
</reference>
<dbReference type="EMBL" id="JAEMOP010000009">
    <property type="protein sequence ID" value="MBJ7316941.1"/>
    <property type="molecule type" value="Genomic_DNA"/>
</dbReference>
<protein>
    <submittedName>
        <fullName evidence="7">LysR family transcriptional regulator</fullName>
    </submittedName>
</protein>
<evidence type="ECO:0000256" key="1">
    <source>
        <dbReference type="ARBA" id="ARBA00009437"/>
    </source>
</evidence>
<evidence type="ECO:0000259" key="5">
    <source>
        <dbReference type="PROSITE" id="PS50931"/>
    </source>
</evidence>
<dbReference type="EMBL" id="JAEMOS010000035">
    <property type="protein sequence ID" value="MBJ7267473.1"/>
    <property type="molecule type" value="Genomic_DNA"/>
</dbReference>
<comment type="similarity">
    <text evidence="1">Belongs to the LysR transcriptional regulatory family.</text>
</comment>
<sequence length="303" mass="34052">MSFPDVTNYYLFAQVIASGSISAASRDLSLPKSTISRKMTQLEEEQGTRLFHRSRSGLKLTDVGREFLVHCERLVSAAESAQQVTQRLLDKPRGKVEVSAPYAISQSLLVQVLPEFMSLYPEVEIQLVVTNRPVNLVEEGIDVALRVRPTIEDSSLIARPISQAPQTLYIAPGLIQDKAILKPEDLLKFEHLSMHYTNGRYGYELIHSSGQQKNIRIKPRLITDDMIVLREAAIKQLGIAALPNYLCNEAVNNGDLVPVLTDWHLPIGIMHMTYSHRRGILPAVRVFIDFLAEKLPDLAQQQF</sequence>
<feature type="domain" description="HTH lysR-type" evidence="5">
    <location>
        <begin position="12"/>
        <end position="61"/>
    </location>
</feature>
<dbReference type="Gene3D" id="3.40.190.290">
    <property type="match status" value="1"/>
</dbReference>
<dbReference type="GO" id="GO:0003700">
    <property type="term" value="F:DNA-binding transcription factor activity"/>
    <property type="evidence" value="ECO:0007669"/>
    <property type="project" value="InterPro"/>
</dbReference>
<dbReference type="Pfam" id="PF03466">
    <property type="entry name" value="LysR_substrate"/>
    <property type="match status" value="1"/>
</dbReference>
<keyword evidence="2" id="KW-0805">Transcription regulation</keyword>
<dbReference type="GeneID" id="78252070"/>
<evidence type="ECO:0000313" key="9">
    <source>
        <dbReference type="Proteomes" id="UP000655994"/>
    </source>
</evidence>
<evidence type="ECO:0000313" key="7">
    <source>
        <dbReference type="EMBL" id="MBJ7316941.1"/>
    </source>
</evidence>
<dbReference type="OrthoDB" id="9786526at2"/>
<evidence type="ECO:0000313" key="8">
    <source>
        <dbReference type="Proteomes" id="UP000621390"/>
    </source>
</evidence>
<evidence type="ECO:0000313" key="6">
    <source>
        <dbReference type="EMBL" id="MBJ7267473.1"/>
    </source>
</evidence>
<dbReference type="InterPro" id="IPR058163">
    <property type="entry name" value="LysR-type_TF_proteobact-type"/>
</dbReference>
<dbReference type="GO" id="GO:0043565">
    <property type="term" value="F:sequence-specific DNA binding"/>
    <property type="evidence" value="ECO:0007669"/>
    <property type="project" value="TreeGrafter"/>
</dbReference>
<name>A0A8I1G9S9_9GAMM</name>
<dbReference type="PANTHER" id="PTHR30537:SF31">
    <property type="entry name" value="TRANSCRIPTIONAL REGULATOR, LYSR FAMILY"/>
    <property type="match status" value="1"/>
</dbReference>
<evidence type="ECO:0000256" key="4">
    <source>
        <dbReference type="ARBA" id="ARBA00023163"/>
    </source>
</evidence>
<keyword evidence="4" id="KW-0804">Transcription</keyword>
<dbReference type="RefSeq" id="WP_054487747.1">
    <property type="nucleotide sequence ID" value="NZ_CAXAWT010000002.1"/>
</dbReference>
<organism evidence="7 8">
    <name type="scientific">Idiomarina abyssalis</name>
    <dbReference type="NCBI Taxonomy" id="86102"/>
    <lineage>
        <taxon>Bacteria</taxon>
        <taxon>Pseudomonadati</taxon>
        <taxon>Pseudomonadota</taxon>
        <taxon>Gammaproteobacteria</taxon>
        <taxon>Alteromonadales</taxon>
        <taxon>Idiomarinaceae</taxon>
        <taxon>Idiomarina</taxon>
    </lineage>
</organism>
<accession>A0A8I1G9S9</accession>
<proteinExistence type="inferred from homology"/>
<dbReference type="AlphaFoldDB" id="A0A8I1G9S9"/>
<keyword evidence="9" id="KW-1185">Reference proteome</keyword>
<keyword evidence="3" id="KW-0238">DNA-binding</keyword>
<dbReference type="SUPFAM" id="SSF53850">
    <property type="entry name" value="Periplasmic binding protein-like II"/>
    <property type="match status" value="1"/>
</dbReference>